<dbReference type="EC" id="4.2.1.-" evidence="2"/>
<name>A0ABT7DWT4_9NEIS</name>
<evidence type="ECO:0000313" key="3">
    <source>
        <dbReference type="Proteomes" id="UP001172778"/>
    </source>
</evidence>
<feature type="domain" description="DJ-1/PfpI" evidence="1">
    <location>
        <begin position="6"/>
        <end position="174"/>
    </location>
</feature>
<accession>A0ABT7DWT4</accession>
<sequence>MSCLNVGILLFDDVELLDFAGPYEVFSVAADRQQPPPFKVFTVARQNWPVRSVNGLTVNADYHFSNCPTIDLLVIPGGNGMRQEITRPDVVEWVRERASLARHVMSVCSGARLLAAAGLLKGQSATTHHEVVDELARQAPDATIIAGARFIESGKIFSSAGISAGIDLSLYLVAKLCGNDVATDSARYMEYDWRHRHAG</sequence>
<dbReference type="SUPFAM" id="SSF52317">
    <property type="entry name" value="Class I glutamine amidotransferase-like"/>
    <property type="match status" value="1"/>
</dbReference>
<dbReference type="Proteomes" id="UP001172778">
    <property type="component" value="Unassembled WGS sequence"/>
</dbReference>
<protein>
    <submittedName>
        <fullName evidence="2">DJ-1/PfpI family protein</fullName>
        <ecNumber evidence="2">4.2.1.-</ecNumber>
    </submittedName>
</protein>
<evidence type="ECO:0000313" key="2">
    <source>
        <dbReference type="EMBL" id="MDK2124532.1"/>
    </source>
</evidence>
<dbReference type="RefSeq" id="WP_284100840.1">
    <property type="nucleotide sequence ID" value="NZ_JARRAF010000010.1"/>
</dbReference>
<proteinExistence type="predicted"/>
<dbReference type="InterPro" id="IPR002818">
    <property type="entry name" value="DJ-1/PfpI"/>
</dbReference>
<dbReference type="Pfam" id="PF01965">
    <property type="entry name" value="DJ-1_PfpI"/>
    <property type="match status" value="1"/>
</dbReference>
<dbReference type="InterPro" id="IPR029062">
    <property type="entry name" value="Class_I_gatase-like"/>
</dbReference>
<dbReference type="PANTHER" id="PTHR43130:SF3">
    <property type="entry name" value="HTH-TYPE TRANSCRIPTIONAL REGULATOR RV1931C"/>
    <property type="match status" value="1"/>
</dbReference>
<dbReference type="InterPro" id="IPR052158">
    <property type="entry name" value="INH-QAR"/>
</dbReference>
<dbReference type="CDD" id="cd03139">
    <property type="entry name" value="GATase1_PfpI_2"/>
    <property type="match status" value="1"/>
</dbReference>
<keyword evidence="2" id="KW-0456">Lyase</keyword>
<organism evidence="2 3">
    <name type="scientific">Parachitinimonas caeni</name>
    <dbReference type="NCBI Taxonomy" id="3031301"/>
    <lineage>
        <taxon>Bacteria</taxon>
        <taxon>Pseudomonadati</taxon>
        <taxon>Pseudomonadota</taxon>
        <taxon>Betaproteobacteria</taxon>
        <taxon>Neisseriales</taxon>
        <taxon>Chitinibacteraceae</taxon>
        <taxon>Parachitinimonas</taxon>
    </lineage>
</organism>
<dbReference type="PANTHER" id="PTHR43130">
    <property type="entry name" value="ARAC-FAMILY TRANSCRIPTIONAL REGULATOR"/>
    <property type="match status" value="1"/>
</dbReference>
<keyword evidence="3" id="KW-1185">Reference proteome</keyword>
<dbReference type="GO" id="GO:0016829">
    <property type="term" value="F:lyase activity"/>
    <property type="evidence" value="ECO:0007669"/>
    <property type="project" value="UniProtKB-KW"/>
</dbReference>
<dbReference type="Gene3D" id="3.40.50.880">
    <property type="match status" value="1"/>
</dbReference>
<comment type="caution">
    <text evidence="2">The sequence shown here is derived from an EMBL/GenBank/DDBJ whole genome shotgun (WGS) entry which is preliminary data.</text>
</comment>
<gene>
    <name evidence="2" type="ORF">PZA18_10770</name>
</gene>
<evidence type="ECO:0000259" key="1">
    <source>
        <dbReference type="Pfam" id="PF01965"/>
    </source>
</evidence>
<reference evidence="2" key="1">
    <citation type="submission" date="2023-03" db="EMBL/GenBank/DDBJ databases">
        <title>Chitinimonas shenzhenensis gen. nov., sp. nov., a novel member of family Burkholderiaceae isolated from activated sludge collected in Shen Zhen, China.</title>
        <authorList>
            <person name="Wang X."/>
        </authorList>
    </citation>
    <scope>NUCLEOTIDE SEQUENCE</scope>
    <source>
        <strain evidence="2">DQS-5</strain>
    </source>
</reference>
<dbReference type="EMBL" id="JARRAF010000010">
    <property type="protein sequence ID" value="MDK2124532.1"/>
    <property type="molecule type" value="Genomic_DNA"/>
</dbReference>